<feature type="binding site" evidence="12">
    <location>
        <begin position="180"/>
        <end position="187"/>
    </location>
    <ligand>
        <name>NAD(+)</name>
        <dbReference type="ChEBI" id="CHEBI:57540"/>
    </ligand>
</feature>
<name>A0A940PFB5_9ENTE</name>
<dbReference type="FunFam" id="3.30.390.30:FF:000001">
    <property type="entry name" value="Dihydrolipoyl dehydrogenase"/>
    <property type="match status" value="1"/>
</dbReference>
<dbReference type="Proteomes" id="UP000674938">
    <property type="component" value="Unassembled WGS sequence"/>
</dbReference>
<protein>
    <recommendedName>
        <fullName evidence="3 14">Dihydrolipoyl dehydrogenase</fullName>
        <ecNumber evidence="2 14">1.8.1.4</ecNumber>
    </recommendedName>
</protein>
<evidence type="ECO:0000256" key="5">
    <source>
        <dbReference type="ARBA" id="ARBA00022827"/>
    </source>
</evidence>
<feature type="domain" description="Pyridine nucleotide-disulphide oxidoreductase dimerisation" evidence="15">
    <location>
        <begin position="345"/>
        <end position="451"/>
    </location>
</feature>
<accession>A0A940PFB5</accession>
<dbReference type="InterPro" id="IPR012999">
    <property type="entry name" value="Pyr_OxRdtase_I_AS"/>
</dbReference>
<dbReference type="GO" id="GO:0050660">
    <property type="term" value="F:flavin adenine dinucleotide binding"/>
    <property type="evidence" value="ECO:0007669"/>
    <property type="project" value="InterPro"/>
</dbReference>
<keyword evidence="6 14" id="KW-0560">Oxidoreductase</keyword>
<evidence type="ECO:0000256" key="7">
    <source>
        <dbReference type="ARBA" id="ARBA00023027"/>
    </source>
</evidence>
<dbReference type="Pfam" id="PF02852">
    <property type="entry name" value="Pyr_redox_dim"/>
    <property type="match status" value="1"/>
</dbReference>
<dbReference type="NCBIfam" id="TIGR01350">
    <property type="entry name" value="lipoamide_DH"/>
    <property type="match status" value="1"/>
</dbReference>
<feature type="binding site" evidence="12">
    <location>
        <begin position="144"/>
        <end position="146"/>
    </location>
    <ligand>
        <name>FAD</name>
        <dbReference type="ChEBI" id="CHEBI:57692"/>
    </ligand>
</feature>
<dbReference type="PIRSF" id="PIRSF000350">
    <property type="entry name" value="Mercury_reductase_MerA"/>
    <property type="match status" value="1"/>
</dbReference>
<feature type="binding site" evidence="12">
    <location>
        <position position="203"/>
    </location>
    <ligand>
        <name>NAD(+)</name>
        <dbReference type="ChEBI" id="CHEBI:57540"/>
    </ligand>
</feature>
<dbReference type="Pfam" id="PF07992">
    <property type="entry name" value="Pyr_redox_2"/>
    <property type="match status" value="1"/>
</dbReference>
<feature type="domain" description="FAD/NAD(P)-binding" evidence="16">
    <location>
        <begin position="8"/>
        <end position="325"/>
    </location>
</feature>
<dbReference type="InterPro" id="IPR016156">
    <property type="entry name" value="FAD/NAD-linked_Rdtase_dimer_sf"/>
</dbReference>
<dbReference type="InterPro" id="IPR050151">
    <property type="entry name" value="Class-I_Pyr_Nuc-Dis_Oxidored"/>
</dbReference>
<comment type="catalytic activity">
    <reaction evidence="10 14">
        <text>N(6)-[(R)-dihydrolipoyl]-L-lysyl-[protein] + NAD(+) = N(6)-[(R)-lipoyl]-L-lysyl-[protein] + NADH + H(+)</text>
        <dbReference type="Rhea" id="RHEA:15045"/>
        <dbReference type="Rhea" id="RHEA-COMP:10474"/>
        <dbReference type="Rhea" id="RHEA-COMP:10475"/>
        <dbReference type="ChEBI" id="CHEBI:15378"/>
        <dbReference type="ChEBI" id="CHEBI:57540"/>
        <dbReference type="ChEBI" id="CHEBI:57945"/>
        <dbReference type="ChEBI" id="CHEBI:83099"/>
        <dbReference type="ChEBI" id="CHEBI:83100"/>
        <dbReference type="EC" id="1.8.1.4"/>
    </reaction>
</comment>
<keyword evidence="4 14" id="KW-0285">Flavoprotein</keyword>
<evidence type="ECO:0000313" key="17">
    <source>
        <dbReference type="EMBL" id="MBP1043547.1"/>
    </source>
</evidence>
<evidence type="ECO:0000256" key="11">
    <source>
        <dbReference type="PIRSR" id="PIRSR000350-2"/>
    </source>
</evidence>
<keyword evidence="5 12" id="KW-0274">FAD</keyword>
<keyword evidence="9 14" id="KW-0676">Redox-active center</keyword>
<feature type="disulfide bond" description="Redox-active" evidence="13">
    <location>
        <begin position="43"/>
        <end position="48"/>
    </location>
</feature>
<comment type="cofactor">
    <cofactor evidence="12 14">
        <name>FAD</name>
        <dbReference type="ChEBI" id="CHEBI:57692"/>
    </cofactor>
    <text evidence="12 14">Binds 1 FAD per subunit.</text>
</comment>
<comment type="similarity">
    <text evidence="1 14">Belongs to the class-I pyridine nucleotide-disulfide oxidoreductase family.</text>
</comment>
<dbReference type="SUPFAM" id="SSF51905">
    <property type="entry name" value="FAD/NAD(P)-binding domain"/>
    <property type="match status" value="1"/>
</dbReference>
<dbReference type="InterPro" id="IPR006258">
    <property type="entry name" value="Lipoamide_DH"/>
</dbReference>
<reference evidence="17" key="1">
    <citation type="submission" date="2020-12" db="EMBL/GenBank/DDBJ databases">
        <title>Vagococcus allomyrinae sp. nov. and Enterococcus lavae sp. nov., isolated from the larvae of Allomyrina dichotoma.</title>
        <authorList>
            <person name="Lee S.D."/>
        </authorList>
    </citation>
    <scope>NUCLEOTIDE SEQUENCE</scope>
    <source>
        <strain evidence="17">BWB3-3</strain>
    </source>
</reference>
<dbReference type="EMBL" id="JAEEGA010000017">
    <property type="protein sequence ID" value="MBP1043547.1"/>
    <property type="molecule type" value="Genomic_DNA"/>
</dbReference>
<organism evidence="17 18">
    <name type="scientific">Vagococcus allomyrinae</name>
    <dbReference type="NCBI Taxonomy" id="2794353"/>
    <lineage>
        <taxon>Bacteria</taxon>
        <taxon>Bacillati</taxon>
        <taxon>Bacillota</taxon>
        <taxon>Bacilli</taxon>
        <taxon>Lactobacillales</taxon>
        <taxon>Enterococcaceae</taxon>
        <taxon>Vagococcus</taxon>
    </lineage>
</organism>
<evidence type="ECO:0000256" key="3">
    <source>
        <dbReference type="ARBA" id="ARBA00016961"/>
    </source>
</evidence>
<dbReference type="Gene3D" id="3.50.50.60">
    <property type="entry name" value="FAD/NAD(P)-binding domain"/>
    <property type="match status" value="2"/>
</dbReference>
<feature type="binding site" evidence="12">
    <location>
        <position position="270"/>
    </location>
    <ligand>
        <name>NAD(+)</name>
        <dbReference type="ChEBI" id="CHEBI:57540"/>
    </ligand>
</feature>
<evidence type="ECO:0000256" key="4">
    <source>
        <dbReference type="ARBA" id="ARBA00022630"/>
    </source>
</evidence>
<evidence type="ECO:0000313" key="18">
    <source>
        <dbReference type="Proteomes" id="UP000674938"/>
    </source>
</evidence>
<dbReference type="GO" id="GO:0006103">
    <property type="term" value="P:2-oxoglutarate metabolic process"/>
    <property type="evidence" value="ECO:0007669"/>
    <property type="project" value="TreeGrafter"/>
</dbReference>
<evidence type="ECO:0000256" key="8">
    <source>
        <dbReference type="ARBA" id="ARBA00023157"/>
    </source>
</evidence>
<dbReference type="AlphaFoldDB" id="A0A940PFB5"/>
<comment type="caution">
    <text evidence="17">The sequence shown here is derived from an EMBL/GenBank/DDBJ whole genome shotgun (WGS) entry which is preliminary data.</text>
</comment>
<dbReference type="InterPro" id="IPR001100">
    <property type="entry name" value="Pyr_nuc-diS_OxRdtase"/>
</dbReference>
<dbReference type="InterPro" id="IPR036188">
    <property type="entry name" value="FAD/NAD-bd_sf"/>
</dbReference>
<keyword evidence="7 12" id="KW-0520">NAD</keyword>
<evidence type="ECO:0000256" key="9">
    <source>
        <dbReference type="ARBA" id="ARBA00023284"/>
    </source>
</evidence>
<keyword evidence="12" id="KW-0547">Nucleotide-binding</keyword>
<dbReference type="InterPro" id="IPR023753">
    <property type="entry name" value="FAD/NAD-binding_dom"/>
</dbReference>
<evidence type="ECO:0000256" key="13">
    <source>
        <dbReference type="PIRSR" id="PIRSR000350-4"/>
    </source>
</evidence>
<evidence type="ECO:0000259" key="16">
    <source>
        <dbReference type="Pfam" id="PF07992"/>
    </source>
</evidence>
<dbReference type="EC" id="1.8.1.4" evidence="2 14"/>
<gene>
    <name evidence="17" type="primary">lpdA</name>
    <name evidence="17" type="ORF">I6N95_21200</name>
</gene>
<dbReference type="PRINTS" id="PR00368">
    <property type="entry name" value="FADPNR"/>
</dbReference>
<feature type="binding site" evidence="12">
    <location>
        <position position="311"/>
    </location>
    <ligand>
        <name>FAD</name>
        <dbReference type="ChEBI" id="CHEBI:57692"/>
    </ligand>
</feature>
<feature type="binding site" evidence="12">
    <location>
        <position position="52"/>
    </location>
    <ligand>
        <name>FAD</name>
        <dbReference type="ChEBI" id="CHEBI:57692"/>
    </ligand>
</feature>
<dbReference type="RefSeq" id="WP_209531357.1">
    <property type="nucleotide sequence ID" value="NZ_JAEEGA010000017.1"/>
</dbReference>
<dbReference type="SUPFAM" id="SSF55424">
    <property type="entry name" value="FAD/NAD-linked reductases, dimerisation (C-terminal) domain"/>
    <property type="match status" value="1"/>
</dbReference>
<evidence type="ECO:0000256" key="14">
    <source>
        <dbReference type="RuleBase" id="RU003692"/>
    </source>
</evidence>
<evidence type="ECO:0000259" key="15">
    <source>
        <dbReference type="Pfam" id="PF02852"/>
    </source>
</evidence>
<dbReference type="PANTHER" id="PTHR22912">
    <property type="entry name" value="DISULFIDE OXIDOREDUCTASE"/>
    <property type="match status" value="1"/>
</dbReference>
<proteinExistence type="inferred from homology"/>
<evidence type="ECO:0000256" key="12">
    <source>
        <dbReference type="PIRSR" id="PIRSR000350-3"/>
    </source>
</evidence>
<evidence type="ECO:0000256" key="10">
    <source>
        <dbReference type="ARBA" id="ARBA00049187"/>
    </source>
</evidence>
<dbReference type="PRINTS" id="PR00411">
    <property type="entry name" value="PNDRDTASEI"/>
</dbReference>
<keyword evidence="18" id="KW-1185">Reference proteome</keyword>
<dbReference type="InterPro" id="IPR004099">
    <property type="entry name" value="Pyr_nucl-diS_OxRdtase_dimer"/>
</dbReference>
<evidence type="ECO:0000256" key="1">
    <source>
        <dbReference type="ARBA" id="ARBA00007532"/>
    </source>
</evidence>
<dbReference type="Gene3D" id="3.30.390.30">
    <property type="match status" value="1"/>
</dbReference>
<dbReference type="PANTHER" id="PTHR22912:SF160">
    <property type="entry name" value="DIHYDROLIPOYL DEHYDROGENASE"/>
    <property type="match status" value="1"/>
</dbReference>
<keyword evidence="8" id="KW-1015">Disulfide bond</keyword>
<evidence type="ECO:0000256" key="2">
    <source>
        <dbReference type="ARBA" id="ARBA00012608"/>
    </source>
</evidence>
<dbReference type="PROSITE" id="PS00076">
    <property type="entry name" value="PYRIDINE_REDOX_1"/>
    <property type="match status" value="1"/>
</dbReference>
<dbReference type="GO" id="GO:0004148">
    <property type="term" value="F:dihydrolipoyl dehydrogenase (NADH) activity"/>
    <property type="evidence" value="ECO:0007669"/>
    <property type="project" value="UniProtKB-EC"/>
</dbReference>
<comment type="miscellaneous">
    <text evidence="14">The active site is a redox-active disulfide bond.</text>
</comment>
<feature type="active site" description="Proton acceptor" evidence="11">
    <location>
        <position position="442"/>
    </location>
</feature>
<evidence type="ECO:0000256" key="6">
    <source>
        <dbReference type="ARBA" id="ARBA00023002"/>
    </source>
</evidence>
<sequence length="463" mass="49182">MTKEEIETLVIGSGPGGYVTAIRAAQLGKAVTIVEKEAIGGVCLNVGCIPSKALITAGHRYQESQTSQFLGLHVAEAEMDFSQTQRWKNETVVRSLTAGIGQLLKKNNVKVIKGTARFTGRQQVEIVTAHDSKHYSFQEAVIATGSRPIEIKGFPFGGRILDSTGGLNLKEIPKKLVIIGGGVIGSELGSAYADLGSKVTLLEGSNQLLPSYEKDMVLAVEKSFKQKGIESVTNAVAQKAVSFDTYVEVTYEAAGQQQTVTADYVMVTVGRQPNTDRLGLDTAGISVDARGLIPVDSQYRSANPAIYAIGDVVEGLALAHKASYDAKVVAEVIVGRKVQKDYQAMPAICFTTPELATTGLTLAEAKKQSLSATSYEFPLQANGRAISLNQTEGFIRLIVAADQRIIGGQIVGANASELITEISLAVEASLTVEDLSLTIHGHPTLSEAVMDVAELAQGLPIHI</sequence>